<dbReference type="NCBIfam" id="NF040464">
    <property type="entry name" value="SCO3374_fam"/>
    <property type="match status" value="1"/>
</dbReference>
<gene>
    <name evidence="1" type="ORF">P2L57_38020</name>
</gene>
<evidence type="ECO:0000313" key="2">
    <source>
        <dbReference type="Proteomes" id="UP001220022"/>
    </source>
</evidence>
<dbReference type="InterPro" id="IPR047919">
    <property type="entry name" value="SCO3374-like"/>
</dbReference>
<protein>
    <submittedName>
        <fullName evidence="1">SCO3374 family protein</fullName>
    </submittedName>
</protein>
<keyword evidence="2" id="KW-1185">Reference proteome</keyword>
<dbReference type="Proteomes" id="UP001220022">
    <property type="component" value="Unassembled WGS sequence"/>
</dbReference>
<evidence type="ECO:0000313" key="1">
    <source>
        <dbReference type="EMBL" id="MDF2261315.1"/>
    </source>
</evidence>
<accession>A0ABT5ZE55</accession>
<dbReference type="EMBL" id="JARHTQ010000053">
    <property type="protein sequence ID" value="MDF2261315.1"/>
    <property type="molecule type" value="Genomic_DNA"/>
</dbReference>
<sequence>MAVATGMGHGTRDWYERELGWATSGRAPVELLTGLRFDVIDVPAAAGLAVLRRVARTGPVALAGKRLLLLVAAGSAQEVPGLLDWLEWGGIELDLAVRGTGGSIPAPAVPGEAAYGPGTATCTAAADDRHRPVWLRPPEPGCEVEPTLPSLTVCADGHVVNGTGPAGLVPLVGAVATECHRTRIFSARTNQPCAFSYASRMVAGTRPRSLTS</sequence>
<organism evidence="1 2">
    <name type="scientific">Streptantibioticus ferralitis</name>
    <dbReference type="NCBI Taxonomy" id="236510"/>
    <lineage>
        <taxon>Bacteria</taxon>
        <taxon>Bacillati</taxon>
        <taxon>Actinomycetota</taxon>
        <taxon>Actinomycetes</taxon>
        <taxon>Kitasatosporales</taxon>
        <taxon>Streptomycetaceae</taxon>
        <taxon>Streptantibioticus</taxon>
    </lineage>
</organism>
<proteinExistence type="predicted"/>
<name>A0ABT5ZE55_9ACTN</name>
<comment type="caution">
    <text evidence="1">The sequence shown here is derived from an EMBL/GenBank/DDBJ whole genome shotgun (WGS) entry which is preliminary data.</text>
</comment>
<dbReference type="RefSeq" id="WP_275822786.1">
    <property type="nucleotide sequence ID" value="NZ_BAAANM010000024.1"/>
</dbReference>
<reference evidence="1 2" key="1">
    <citation type="submission" date="2023-03" db="EMBL/GenBank/DDBJ databases">
        <title>Draft genome sequence of type strain Streptomyces ferralitis JCM 14344.</title>
        <authorList>
            <person name="Klaysubun C."/>
            <person name="Duangmal K."/>
        </authorList>
    </citation>
    <scope>NUCLEOTIDE SEQUENCE [LARGE SCALE GENOMIC DNA]</scope>
    <source>
        <strain evidence="1 2">JCM 14344</strain>
    </source>
</reference>